<name>A0AAD8T317_LOLMU</name>
<feature type="region of interest" description="Disordered" evidence="1">
    <location>
        <begin position="1"/>
        <end position="29"/>
    </location>
</feature>
<evidence type="ECO:0000259" key="2">
    <source>
        <dbReference type="PROSITE" id="PS50878"/>
    </source>
</evidence>
<gene>
    <name evidence="3" type="ORF">QYE76_056714</name>
</gene>
<dbReference type="Pfam" id="PF00078">
    <property type="entry name" value="RVT_1"/>
    <property type="match status" value="1"/>
</dbReference>
<evidence type="ECO:0000256" key="1">
    <source>
        <dbReference type="SAM" id="MobiDB-lite"/>
    </source>
</evidence>
<dbReference type="PROSITE" id="PS50878">
    <property type="entry name" value="RT_POL"/>
    <property type="match status" value="1"/>
</dbReference>
<dbReference type="Proteomes" id="UP001231189">
    <property type="component" value="Unassembled WGS sequence"/>
</dbReference>
<dbReference type="InterPro" id="IPR043502">
    <property type="entry name" value="DNA/RNA_pol_sf"/>
</dbReference>
<evidence type="ECO:0000313" key="4">
    <source>
        <dbReference type="Proteomes" id="UP001231189"/>
    </source>
</evidence>
<organism evidence="3 4">
    <name type="scientific">Lolium multiflorum</name>
    <name type="common">Italian ryegrass</name>
    <name type="synonym">Lolium perenne subsp. multiflorum</name>
    <dbReference type="NCBI Taxonomy" id="4521"/>
    <lineage>
        <taxon>Eukaryota</taxon>
        <taxon>Viridiplantae</taxon>
        <taxon>Streptophyta</taxon>
        <taxon>Embryophyta</taxon>
        <taxon>Tracheophyta</taxon>
        <taxon>Spermatophyta</taxon>
        <taxon>Magnoliopsida</taxon>
        <taxon>Liliopsida</taxon>
        <taxon>Poales</taxon>
        <taxon>Poaceae</taxon>
        <taxon>BOP clade</taxon>
        <taxon>Pooideae</taxon>
        <taxon>Poodae</taxon>
        <taxon>Poeae</taxon>
        <taxon>Poeae Chloroplast Group 2 (Poeae type)</taxon>
        <taxon>Loliodinae</taxon>
        <taxon>Loliinae</taxon>
        <taxon>Lolium</taxon>
    </lineage>
</organism>
<feature type="domain" description="Reverse transcriptase" evidence="2">
    <location>
        <begin position="314"/>
        <end position="590"/>
    </location>
</feature>
<dbReference type="PANTHER" id="PTHR19446">
    <property type="entry name" value="REVERSE TRANSCRIPTASES"/>
    <property type="match status" value="1"/>
</dbReference>
<evidence type="ECO:0000313" key="3">
    <source>
        <dbReference type="EMBL" id="KAK1668555.1"/>
    </source>
</evidence>
<dbReference type="InterPro" id="IPR000477">
    <property type="entry name" value="RT_dom"/>
</dbReference>
<reference evidence="3" key="1">
    <citation type="submission" date="2023-07" db="EMBL/GenBank/DDBJ databases">
        <title>A chromosome-level genome assembly of Lolium multiflorum.</title>
        <authorList>
            <person name="Chen Y."/>
            <person name="Copetti D."/>
            <person name="Kolliker R."/>
            <person name="Studer B."/>
        </authorList>
    </citation>
    <scope>NUCLEOTIDE SEQUENCE</scope>
    <source>
        <strain evidence="3">02402/16</strain>
        <tissue evidence="3">Leaf</tissue>
    </source>
</reference>
<keyword evidence="4" id="KW-1185">Reference proteome</keyword>
<sequence length="626" mass="69556">MKSRSGGRRPFLAGLGGEGENVSPSEKGVVDELLAGRGGEEERAHASASSSASFRRPYLHWIRATVVSHRLGFSLACRGGEEGEAADATPTAHRSQLLPKRCFGVASSSPSLLSMQRSSREVFQRGNYAGDALPLHLLADWRPFSWSSDFPKTKMSKGKSYCFCHGAGPSGSSPAPAFVLWRSNSAATLFCGAEQGPDRIFQNLFRAFSVIFQLKHNNGWVTEHEAKEEIAYNHFHAAIGRGGRRNCYLNWEELLFEDPGLQSLGDPFSEEEVRNAINLMPSDKAPGPNGYTGAFFKKCWDIIKVDVMEVVHLFGDLHAENFHWLNSANIVLLPKKEGAEEIVDYRPISLIHAIAKIIAKMLSIRLGPYMDSLVSNAQSAFIKKRSIHDNFLYVKNLATRLHKSKTSALLFKLDIRKAFDNVRWDYIVDLLQKRGFPSRFRNWIVALLTTSSSRVLLNGVAGLPIRHGRGLRQGDPLSPLLFVLAIDPLAQILERATTFGLLHKLRGRRDILRTSLYADDAAVFVAPFKEDIQNLANILGNFGDATGLCTNFQKSAVAPIRCEALDLDAILEDMPATRTTFPMRYLGLPLSVRCLKRRDMQHLEDKCAGKLPTWNGNLITTRVGPR</sequence>
<proteinExistence type="predicted"/>
<accession>A0AAD8T317</accession>
<dbReference type="CDD" id="cd01650">
    <property type="entry name" value="RT_nLTR_like"/>
    <property type="match status" value="1"/>
</dbReference>
<protein>
    <recommendedName>
        <fullName evidence="2">Reverse transcriptase domain-containing protein</fullName>
    </recommendedName>
</protein>
<dbReference type="EMBL" id="JAUUTY010000003">
    <property type="protein sequence ID" value="KAK1668555.1"/>
    <property type="molecule type" value="Genomic_DNA"/>
</dbReference>
<dbReference type="SUPFAM" id="SSF56672">
    <property type="entry name" value="DNA/RNA polymerases"/>
    <property type="match status" value="1"/>
</dbReference>
<dbReference type="AlphaFoldDB" id="A0AAD8T317"/>
<comment type="caution">
    <text evidence="3">The sequence shown here is derived from an EMBL/GenBank/DDBJ whole genome shotgun (WGS) entry which is preliminary data.</text>
</comment>